<proteinExistence type="predicted"/>
<feature type="coiled-coil region" evidence="1">
    <location>
        <begin position="49"/>
        <end position="100"/>
    </location>
</feature>
<evidence type="ECO:0000313" key="2">
    <source>
        <dbReference type="EMBL" id="SEN57255.1"/>
    </source>
</evidence>
<sequence length="187" mass="22089">MADEKIINFDKLQEKWDEQEIEKFEGFLNSKMDLVFRGQLTMAEFSKSMRDYQRENNISNDKLIELQKKILSKMGIDLDLNEIDKEIERLEETMKSEDGKSINIRKMAFFDYYSDRIENKEIAQIKLENSKNNLSMIFDSNQIIVFSEKQVDFSDDELNEIIAGYKESVEGSLKITTCEATKIYEYH</sequence>
<evidence type="ECO:0000313" key="3">
    <source>
        <dbReference type="Proteomes" id="UP000199512"/>
    </source>
</evidence>
<dbReference type="STRING" id="215200.SAMN05216454_10613"/>
<organism evidence="2 3">
    <name type="scientific">Peptostreptococcus russellii</name>
    <dbReference type="NCBI Taxonomy" id="215200"/>
    <lineage>
        <taxon>Bacteria</taxon>
        <taxon>Bacillati</taxon>
        <taxon>Bacillota</taxon>
        <taxon>Clostridia</taxon>
        <taxon>Peptostreptococcales</taxon>
        <taxon>Peptostreptococcaceae</taxon>
        <taxon>Peptostreptococcus</taxon>
    </lineage>
</organism>
<gene>
    <name evidence="2" type="ORF">SAMN05216454_10613</name>
</gene>
<dbReference type="InterPro" id="IPR024218">
    <property type="entry name" value="DUF3867"/>
</dbReference>
<reference evidence="2 3" key="1">
    <citation type="submission" date="2016-10" db="EMBL/GenBank/DDBJ databases">
        <authorList>
            <person name="de Groot N.N."/>
        </authorList>
    </citation>
    <scope>NUCLEOTIDE SEQUENCE [LARGE SCALE GENOMIC DNA]</scope>
    <source>
        <strain evidence="2 3">Calf135</strain>
    </source>
</reference>
<dbReference type="EMBL" id="FODF01000006">
    <property type="protein sequence ID" value="SEN57255.1"/>
    <property type="molecule type" value="Genomic_DNA"/>
</dbReference>
<keyword evidence="1" id="KW-0175">Coiled coil</keyword>
<name>A0A1H8HMS2_9FIRM</name>
<dbReference type="Pfam" id="PF12983">
    <property type="entry name" value="DUF3867"/>
    <property type="match status" value="1"/>
</dbReference>
<keyword evidence="3" id="KW-1185">Reference proteome</keyword>
<dbReference type="AlphaFoldDB" id="A0A1H8HMS2"/>
<evidence type="ECO:0008006" key="4">
    <source>
        <dbReference type="Google" id="ProtNLM"/>
    </source>
</evidence>
<dbReference type="RefSeq" id="WP_091975244.1">
    <property type="nucleotide sequence ID" value="NZ_CAUWDX010000004.1"/>
</dbReference>
<dbReference type="Proteomes" id="UP000199512">
    <property type="component" value="Unassembled WGS sequence"/>
</dbReference>
<accession>A0A1H8HMS2</accession>
<protein>
    <recommendedName>
        <fullName evidence="4">DUF3867 domain-containing protein</fullName>
    </recommendedName>
</protein>
<evidence type="ECO:0000256" key="1">
    <source>
        <dbReference type="SAM" id="Coils"/>
    </source>
</evidence>